<evidence type="ECO:0000313" key="4">
    <source>
        <dbReference type="Proteomes" id="UP000092154"/>
    </source>
</evidence>
<keyword evidence="4" id="KW-1185">Reference proteome</keyword>
<dbReference type="STRING" id="1314800.A0A1B7MHJ9"/>
<dbReference type="OrthoDB" id="3206554at2759"/>
<dbReference type="PANTHER" id="PTHR40465">
    <property type="entry name" value="CHROMOSOME 1, WHOLE GENOME SHOTGUN SEQUENCE"/>
    <property type="match status" value="1"/>
</dbReference>
<feature type="transmembrane region" description="Helical" evidence="1">
    <location>
        <begin position="20"/>
        <end position="44"/>
    </location>
</feature>
<proteinExistence type="predicted"/>
<gene>
    <name evidence="3" type="ORF">K503DRAFT_22210</name>
</gene>
<protein>
    <recommendedName>
        <fullName evidence="2">DUF6534 domain-containing protein</fullName>
    </recommendedName>
</protein>
<dbReference type="EMBL" id="KV449132">
    <property type="protein sequence ID" value="OAX32069.1"/>
    <property type="molecule type" value="Genomic_DNA"/>
</dbReference>
<dbReference type="AlphaFoldDB" id="A0A1B7MHJ9"/>
<dbReference type="InParanoid" id="A0A1B7MHJ9"/>
<accession>A0A1B7MHJ9</accession>
<evidence type="ECO:0000259" key="2">
    <source>
        <dbReference type="Pfam" id="PF20152"/>
    </source>
</evidence>
<feature type="domain" description="DUF6534" evidence="2">
    <location>
        <begin position="29"/>
        <end position="124"/>
    </location>
</feature>
<keyword evidence="1" id="KW-0472">Membrane</keyword>
<name>A0A1B7MHJ9_9AGAM</name>
<feature type="transmembrane region" description="Helical" evidence="1">
    <location>
        <begin position="100"/>
        <end position="120"/>
    </location>
</feature>
<dbReference type="Proteomes" id="UP000092154">
    <property type="component" value="Unassembled WGS sequence"/>
</dbReference>
<evidence type="ECO:0000313" key="3">
    <source>
        <dbReference type="EMBL" id="OAX32069.1"/>
    </source>
</evidence>
<reference evidence="3 4" key="1">
    <citation type="submission" date="2016-06" db="EMBL/GenBank/DDBJ databases">
        <title>Comparative genomics of the ectomycorrhizal sister species Rhizopogon vinicolor and Rhizopogon vesiculosus (Basidiomycota: Boletales) reveals a divergence of the mating type B locus.</title>
        <authorList>
            <consortium name="DOE Joint Genome Institute"/>
            <person name="Mujic A.B."/>
            <person name="Kuo A."/>
            <person name="Tritt A."/>
            <person name="Lipzen A."/>
            <person name="Chen C."/>
            <person name="Johnson J."/>
            <person name="Sharma A."/>
            <person name="Barry K."/>
            <person name="Grigoriev I.V."/>
            <person name="Spatafora J.W."/>
        </authorList>
    </citation>
    <scope>NUCLEOTIDE SEQUENCE [LARGE SCALE GENOMIC DNA]</scope>
    <source>
        <strain evidence="3 4">AM-OR11-026</strain>
    </source>
</reference>
<sequence>MGEMISLKSYAAFVLPFPGWIFTMGLTLSAIVDIMITTSLCYFLRKNRTMITKLSYGHSSSRTIHIIDTVTFWTIQNGSITCAGAIASLLCWKGMPQNRIFLGLHFVVAKLYANSLLATLNARQKMRDVMQFSSSDSHPLPVIFTEDFGNVPRTLRSQYGFSVSSVAVAVE</sequence>
<organism evidence="3 4">
    <name type="scientific">Rhizopogon vinicolor AM-OR11-026</name>
    <dbReference type="NCBI Taxonomy" id="1314800"/>
    <lineage>
        <taxon>Eukaryota</taxon>
        <taxon>Fungi</taxon>
        <taxon>Dikarya</taxon>
        <taxon>Basidiomycota</taxon>
        <taxon>Agaricomycotina</taxon>
        <taxon>Agaricomycetes</taxon>
        <taxon>Agaricomycetidae</taxon>
        <taxon>Boletales</taxon>
        <taxon>Suillineae</taxon>
        <taxon>Rhizopogonaceae</taxon>
        <taxon>Rhizopogon</taxon>
    </lineage>
</organism>
<dbReference type="PANTHER" id="PTHR40465:SF1">
    <property type="entry name" value="DUF6534 DOMAIN-CONTAINING PROTEIN"/>
    <property type="match status" value="1"/>
</dbReference>
<dbReference type="InterPro" id="IPR045339">
    <property type="entry name" value="DUF6534"/>
</dbReference>
<keyword evidence="1" id="KW-0812">Transmembrane</keyword>
<dbReference type="Pfam" id="PF20152">
    <property type="entry name" value="DUF6534"/>
    <property type="match status" value="1"/>
</dbReference>
<keyword evidence="1" id="KW-1133">Transmembrane helix</keyword>
<evidence type="ECO:0000256" key="1">
    <source>
        <dbReference type="SAM" id="Phobius"/>
    </source>
</evidence>